<dbReference type="EMBL" id="MU266499">
    <property type="protein sequence ID" value="KAH7922071.1"/>
    <property type="molecule type" value="Genomic_DNA"/>
</dbReference>
<accession>A0ACB8B8E2</accession>
<gene>
    <name evidence="1" type="ORF">BV22DRAFT_1175037</name>
</gene>
<evidence type="ECO:0000313" key="1">
    <source>
        <dbReference type="EMBL" id="KAH7922071.1"/>
    </source>
</evidence>
<keyword evidence="2" id="KW-1185">Reference proteome</keyword>
<proteinExistence type="predicted"/>
<name>A0ACB8B8E2_9AGAM</name>
<reference evidence="1" key="1">
    <citation type="journal article" date="2021" name="New Phytol.">
        <title>Evolutionary innovations through gain and loss of genes in the ectomycorrhizal Boletales.</title>
        <authorList>
            <person name="Wu G."/>
            <person name="Miyauchi S."/>
            <person name="Morin E."/>
            <person name="Kuo A."/>
            <person name="Drula E."/>
            <person name="Varga T."/>
            <person name="Kohler A."/>
            <person name="Feng B."/>
            <person name="Cao Y."/>
            <person name="Lipzen A."/>
            <person name="Daum C."/>
            <person name="Hundley H."/>
            <person name="Pangilinan J."/>
            <person name="Johnson J."/>
            <person name="Barry K."/>
            <person name="LaButti K."/>
            <person name="Ng V."/>
            <person name="Ahrendt S."/>
            <person name="Min B."/>
            <person name="Choi I.G."/>
            <person name="Park H."/>
            <person name="Plett J.M."/>
            <person name="Magnuson J."/>
            <person name="Spatafora J.W."/>
            <person name="Nagy L.G."/>
            <person name="Henrissat B."/>
            <person name="Grigoriev I.V."/>
            <person name="Yang Z.L."/>
            <person name="Xu J."/>
            <person name="Martin F.M."/>
        </authorList>
    </citation>
    <scope>NUCLEOTIDE SEQUENCE</scope>
    <source>
        <strain evidence="1">KUC20120723A-06</strain>
    </source>
</reference>
<comment type="caution">
    <text evidence="1">The sequence shown here is derived from an EMBL/GenBank/DDBJ whole genome shotgun (WGS) entry which is preliminary data.</text>
</comment>
<protein>
    <submittedName>
        <fullName evidence="1">Glycolipid transfer protein</fullName>
    </submittedName>
</protein>
<sequence>MSRPYFETVKSFADVPISEDGVDTTSFLEASDGLVLLFDLLGSGVFAFVQSDIRGNIEECIYHRLFNSCEYLFLNSFFQGVRTRYQSASSGSSTLENLVRSETSEGHRHGTGCLVRLTRGLTFLCKALQHMQTEPSLELHACFKRSYDEVLRHHHTFVVRSLAFVAVRAAPHRRDFYARIAQGGSEEKLDIELSKWLAGLDVIVKRLKAFIEEGGYGKV</sequence>
<evidence type="ECO:0000313" key="2">
    <source>
        <dbReference type="Proteomes" id="UP000790709"/>
    </source>
</evidence>
<dbReference type="Proteomes" id="UP000790709">
    <property type="component" value="Unassembled WGS sequence"/>
</dbReference>
<organism evidence="1 2">
    <name type="scientific">Leucogyrophana mollusca</name>
    <dbReference type="NCBI Taxonomy" id="85980"/>
    <lineage>
        <taxon>Eukaryota</taxon>
        <taxon>Fungi</taxon>
        <taxon>Dikarya</taxon>
        <taxon>Basidiomycota</taxon>
        <taxon>Agaricomycotina</taxon>
        <taxon>Agaricomycetes</taxon>
        <taxon>Agaricomycetidae</taxon>
        <taxon>Boletales</taxon>
        <taxon>Boletales incertae sedis</taxon>
        <taxon>Leucogyrophana</taxon>
    </lineage>
</organism>